<dbReference type="InterPro" id="IPR057023">
    <property type="entry name" value="PTP-SAK"/>
</dbReference>
<dbReference type="PANTHER" id="PTHR43883">
    <property type="entry name" value="SLR0207 PROTEIN"/>
    <property type="match status" value="1"/>
</dbReference>
<dbReference type="InterPro" id="IPR000387">
    <property type="entry name" value="Tyr_Pase_dom"/>
</dbReference>
<dbReference type="InterPro" id="IPR021122">
    <property type="entry name" value="RNA_ligase_dom_REL/Rnl2"/>
</dbReference>
<evidence type="ECO:0000313" key="5">
    <source>
        <dbReference type="Proteomes" id="UP000807306"/>
    </source>
</evidence>
<dbReference type="PANTHER" id="PTHR43883:SF1">
    <property type="entry name" value="GLUCONOKINASE"/>
    <property type="match status" value="1"/>
</dbReference>
<dbReference type="InterPro" id="IPR052732">
    <property type="entry name" value="Cell-binding_unc_protein"/>
</dbReference>
<dbReference type="SUPFAM" id="SSF48452">
    <property type="entry name" value="TPR-like"/>
    <property type="match status" value="1"/>
</dbReference>
<dbReference type="SUPFAM" id="SSF56091">
    <property type="entry name" value="DNA ligase/mRNA capping enzyme, catalytic domain"/>
    <property type="match status" value="1"/>
</dbReference>
<dbReference type="EMBL" id="MU157824">
    <property type="protein sequence ID" value="KAF9535609.1"/>
    <property type="molecule type" value="Genomic_DNA"/>
</dbReference>
<dbReference type="Proteomes" id="UP000807306">
    <property type="component" value="Unassembled WGS sequence"/>
</dbReference>
<evidence type="ECO:0000256" key="1">
    <source>
        <dbReference type="ARBA" id="ARBA00022801"/>
    </source>
</evidence>
<dbReference type="GO" id="GO:0004725">
    <property type="term" value="F:protein tyrosine phosphatase activity"/>
    <property type="evidence" value="ECO:0007669"/>
    <property type="project" value="InterPro"/>
</dbReference>
<feature type="domain" description="Tyrosine specific protein phosphatases" evidence="3">
    <location>
        <begin position="378"/>
        <end position="439"/>
    </location>
</feature>
<sequence length="863" mass="96993">MALTLRKYRGALALMGSQIDSAAATAIKDIVFADQFKLVDSTTYHVTLATKEELRGISSEKLEAINPDVRSVFPLGLGSQSHTGVYWAVVIWAAGQQIRKQLGLQPKHFHITLTSSDIHDIAKGINSLLSPPELQSMPMEALDHTIFTLQTFGQYKQAKVFATLMISRDPSSEKGYLRLGDATYHLEEQKLAMLSYASCWTHSTDEKIRSYCFKKMVDCSKRTEWGHVFQEDEMVQIVALKDIAPMLLQPWPEALWSTLNNKPLCPTLCLESRHPLHIPSQNRAGGFYKLPRFFRWLIPNHLAIMSTPRNEDDIMALGSPHIGIRHILTLTEETPLPESWFRGKKVTNTFLPIPNYHPPSIEQMDIIIRLFDDQDKLPLLVHCGGGKGRAGTVAACYLAAFGFGKPSQLQDHPEMSAPDAISTLRSLRPGNLETHQQEAFVSTWCSTIWKRQSVYPDVPSEPPPCPLEIEGALPQDADLFMLVGLPGSGKSWFSKSLLARNPEGWARISQDDSGSRSSCETQIGRTPKKNQRVLLDRCNTSAEDRKSWLKLASNWAQMRTGHATLPPGGRVRSAVAQMKKMYERPSIGEGWKAIVVVKSFEAAHEAVLRFSPLVAIFKFPRTPHLIDIGAATNDDVHEDLTNFSKSVSLSTTQHASKMQPRVVITEKVDGANMGFSLSASKDRILVQNRSHHVNPTTHEQFKKLGGWVSAHDEELRKILDRDPYFPERYILFGEWMYATHSIAYTQLADLFMAYDLYDRGTKKFIDRCGLQVLLGDTTIKIVPVIFEGDELPSKDDLLKMIQKQSMFYEGRVEGVYVKVEESGYVKMRGKVVRSDFIAGNEHWTRGGLKMNGIKIDRDISSDT</sequence>
<dbReference type="SUPFAM" id="SSF52799">
    <property type="entry name" value="(Phosphotyrosine protein) phosphatases II"/>
    <property type="match status" value="1"/>
</dbReference>
<feature type="domain" description="Tyrosine-protein phosphatase" evidence="2">
    <location>
        <begin position="225"/>
        <end position="441"/>
    </location>
</feature>
<dbReference type="InterPro" id="IPR000242">
    <property type="entry name" value="PTP_cat"/>
</dbReference>
<dbReference type="FunFam" id="3.90.190.10:FF:000157">
    <property type="entry name" value="Protein-tyrosine phosphatase"/>
    <property type="match status" value="1"/>
</dbReference>
<dbReference type="InterPro" id="IPR003595">
    <property type="entry name" value="Tyr_Pase_cat"/>
</dbReference>
<dbReference type="SMART" id="SM00404">
    <property type="entry name" value="PTPc_motif"/>
    <property type="match status" value="1"/>
</dbReference>
<gene>
    <name evidence="4" type="ORF">CPB83DRAFT_878748</name>
</gene>
<reference evidence="4" key="1">
    <citation type="submission" date="2020-11" db="EMBL/GenBank/DDBJ databases">
        <authorList>
            <consortium name="DOE Joint Genome Institute"/>
            <person name="Ahrendt S."/>
            <person name="Riley R."/>
            <person name="Andreopoulos W."/>
            <person name="Labutti K."/>
            <person name="Pangilinan J."/>
            <person name="Ruiz-Duenas F.J."/>
            <person name="Barrasa J.M."/>
            <person name="Sanchez-Garcia M."/>
            <person name="Camarero S."/>
            <person name="Miyauchi S."/>
            <person name="Serrano A."/>
            <person name="Linde D."/>
            <person name="Babiker R."/>
            <person name="Drula E."/>
            <person name="Ayuso-Fernandez I."/>
            <person name="Pacheco R."/>
            <person name="Padilla G."/>
            <person name="Ferreira P."/>
            <person name="Barriuso J."/>
            <person name="Kellner H."/>
            <person name="Castanera R."/>
            <person name="Alfaro M."/>
            <person name="Ramirez L."/>
            <person name="Pisabarro A.G."/>
            <person name="Kuo A."/>
            <person name="Tritt A."/>
            <person name="Lipzen A."/>
            <person name="He G."/>
            <person name="Yan M."/>
            <person name="Ng V."/>
            <person name="Cullen D."/>
            <person name="Martin F."/>
            <person name="Rosso M.-N."/>
            <person name="Henrissat B."/>
            <person name="Hibbett D."/>
            <person name="Martinez A.T."/>
            <person name="Grigoriev I.V."/>
        </authorList>
    </citation>
    <scope>NUCLEOTIDE SEQUENCE</scope>
    <source>
        <strain evidence="4">CBS 506.95</strain>
    </source>
</reference>
<evidence type="ECO:0000259" key="3">
    <source>
        <dbReference type="PROSITE" id="PS50056"/>
    </source>
</evidence>
<evidence type="ECO:0000259" key="2">
    <source>
        <dbReference type="PROSITE" id="PS50055"/>
    </source>
</evidence>
<dbReference type="GO" id="GO:0016874">
    <property type="term" value="F:ligase activity"/>
    <property type="evidence" value="ECO:0007669"/>
    <property type="project" value="UniProtKB-KW"/>
</dbReference>
<dbReference type="InterPro" id="IPR029021">
    <property type="entry name" value="Prot-tyrosine_phosphatase-like"/>
</dbReference>
<dbReference type="Pfam" id="PF22784">
    <property type="entry name" value="PTP-SAK"/>
    <property type="match status" value="1"/>
</dbReference>
<keyword evidence="4" id="KW-0436">Ligase</keyword>
<protein>
    <submittedName>
        <fullName evidence="4">ATP dependent DNA ligase</fullName>
    </submittedName>
</protein>
<name>A0A9P6JWV0_9AGAR</name>
<dbReference type="Pfam" id="PF09414">
    <property type="entry name" value="RNA_ligase"/>
    <property type="match status" value="1"/>
</dbReference>
<dbReference type="InterPro" id="IPR027417">
    <property type="entry name" value="P-loop_NTPase"/>
</dbReference>
<organism evidence="4 5">
    <name type="scientific">Crepidotus variabilis</name>
    <dbReference type="NCBI Taxonomy" id="179855"/>
    <lineage>
        <taxon>Eukaryota</taxon>
        <taxon>Fungi</taxon>
        <taxon>Dikarya</taxon>
        <taxon>Basidiomycota</taxon>
        <taxon>Agaricomycotina</taxon>
        <taxon>Agaricomycetes</taxon>
        <taxon>Agaricomycetidae</taxon>
        <taxon>Agaricales</taxon>
        <taxon>Agaricineae</taxon>
        <taxon>Crepidotaceae</taxon>
        <taxon>Crepidotus</taxon>
    </lineage>
</organism>
<evidence type="ECO:0000313" key="4">
    <source>
        <dbReference type="EMBL" id="KAF9535609.1"/>
    </source>
</evidence>
<accession>A0A9P6JWV0</accession>
<dbReference type="OrthoDB" id="432447at2759"/>
<proteinExistence type="predicted"/>
<dbReference type="InterPro" id="IPR011990">
    <property type="entry name" value="TPR-like_helical_dom_sf"/>
</dbReference>
<dbReference type="Gene3D" id="3.90.190.10">
    <property type="entry name" value="Protein tyrosine phosphatase superfamily"/>
    <property type="match status" value="1"/>
</dbReference>
<dbReference type="Pfam" id="PF22547">
    <property type="entry name" value="2H-SAK"/>
    <property type="match status" value="1"/>
</dbReference>
<dbReference type="SUPFAM" id="SSF52540">
    <property type="entry name" value="P-loop containing nucleoside triphosphate hydrolases"/>
    <property type="match status" value="1"/>
</dbReference>
<dbReference type="Gene3D" id="3.30.470.30">
    <property type="entry name" value="DNA ligase/mRNA capping enzyme"/>
    <property type="match status" value="1"/>
</dbReference>
<dbReference type="InterPro" id="IPR054498">
    <property type="entry name" value="2H-SAK"/>
</dbReference>
<dbReference type="Gene3D" id="3.40.50.300">
    <property type="entry name" value="P-loop containing nucleotide triphosphate hydrolases"/>
    <property type="match status" value="1"/>
</dbReference>
<dbReference type="PROSITE" id="PS50056">
    <property type="entry name" value="TYR_PHOSPHATASE_2"/>
    <property type="match status" value="1"/>
</dbReference>
<keyword evidence="5" id="KW-1185">Reference proteome</keyword>
<dbReference type="AlphaFoldDB" id="A0A9P6JWV0"/>
<keyword evidence="1" id="KW-0378">Hydrolase</keyword>
<dbReference type="PROSITE" id="PS50055">
    <property type="entry name" value="TYR_PHOSPHATASE_PTP"/>
    <property type="match status" value="1"/>
</dbReference>
<dbReference type="CDD" id="cd14504">
    <property type="entry name" value="DUSP23"/>
    <property type="match status" value="1"/>
</dbReference>
<comment type="caution">
    <text evidence="4">The sequence shown here is derived from an EMBL/GenBank/DDBJ whole genome shotgun (WGS) entry which is preliminary data.</text>
</comment>